<dbReference type="InterPro" id="IPR020449">
    <property type="entry name" value="Tscrpt_reg_AraC-type_HTH"/>
</dbReference>
<dbReference type="GO" id="GO:0043565">
    <property type="term" value="F:sequence-specific DNA binding"/>
    <property type="evidence" value="ECO:0007669"/>
    <property type="project" value="InterPro"/>
</dbReference>
<evidence type="ECO:0000313" key="5">
    <source>
        <dbReference type="EMBL" id="WOO41547.1"/>
    </source>
</evidence>
<accession>A0AAQ3LA89</accession>
<dbReference type="RefSeq" id="WP_317834031.1">
    <property type="nucleotide sequence ID" value="NZ_CP136920.1"/>
</dbReference>
<dbReference type="AlphaFoldDB" id="A0AAQ3LA89"/>
<dbReference type="InterPro" id="IPR003313">
    <property type="entry name" value="AraC-bd"/>
</dbReference>
<reference evidence="5 6" key="1">
    <citation type="submission" date="2023-10" db="EMBL/GenBank/DDBJ databases">
        <title>Rubellicoccus peritrichatus gen. nov., sp. nov., isolated from an algae of coral reef tank.</title>
        <authorList>
            <person name="Luo J."/>
        </authorList>
    </citation>
    <scope>NUCLEOTIDE SEQUENCE [LARGE SCALE GENOMIC DNA]</scope>
    <source>
        <strain evidence="5 6">CR14</strain>
    </source>
</reference>
<evidence type="ECO:0000259" key="4">
    <source>
        <dbReference type="PROSITE" id="PS01124"/>
    </source>
</evidence>
<dbReference type="Proteomes" id="UP001304300">
    <property type="component" value="Chromosome"/>
</dbReference>
<keyword evidence="1" id="KW-0805">Transcription regulation</keyword>
<dbReference type="PROSITE" id="PS01124">
    <property type="entry name" value="HTH_ARAC_FAMILY_2"/>
    <property type="match status" value="1"/>
</dbReference>
<keyword evidence="6" id="KW-1185">Reference proteome</keyword>
<dbReference type="SUPFAM" id="SSF46689">
    <property type="entry name" value="Homeodomain-like"/>
    <property type="match status" value="1"/>
</dbReference>
<dbReference type="InterPro" id="IPR018060">
    <property type="entry name" value="HTH_AraC"/>
</dbReference>
<keyword evidence="2" id="KW-0238">DNA-binding</keyword>
<feature type="domain" description="HTH araC/xylS-type" evidence="4">
    <location>
        <begin position="167"/>
        <end position="279"/>
    </location>
</feature>
<name>A0AAQ3LA89_9BACT</name>
<sequence length="280" mass="31425">MIIPKAAGHYLGKPIEPSEGPYFQLSGAAYWIDDGVGVYGSYIYNALEPAVHWIYTLEGNALLETNNGTHLLQPGHSLAFTVPCQAKIIRAEPEMLWKHLVFYFHGEWAIDFFDSSIREYGNYHALDPNGAVIREAINLIDELVAGHLTNQHMISAKGYSWSIKWHEGLSSIFDEHAAEKKHLISSSPLLGSGQKSVNELAQSLGYSERHISRMLKKMWNKTPGKILKNNRLEKAKRLLGQPGLQVSEIAKQVGYKNSSSFIRAFKRAYGKTPRQFANSI</sequence>
<dbReference type="EMBL" id="CP136920">
    <property type="protein sequence ID" value="WOO41547.1"/>
    <property type="molecule type" value="Genomic_DNA"/>
</dbReference>
<keyword evidence="3" id="KW-0804">Transcription</keyword>
<evidence type="ECO:0000256" key="3">
    <source>
        <dbReference type="ARBA" id="ARBA00023163"/>
    </source>
</evidence>
<evidence type="ECO:0000313" key="6">
    <source>
        <dbReference type="Proteomes" id="UP001304300"/>
    </source>
</evidence>
<dbReference type="Pfam" id="PF02311">
    <property type="entry name" value="AraC_binding"/>
    <property type="match status" value="1"/>
</dbReference>
<dbReference type="SUPFAM" id="SSF51215">
    <property type="entry name" value="Regulatory protein AraC"/>
    <property type="match status" value="1"/>
</dbReference>
<dbReference type="Gene3D" id="1.10.10.60">
    <property type="entry name" value="Homeodomain-like"/>
    <property type="match status" value="2"/>
</dbReference>
<proteinExistence type="predicted"/>
<dbReference type="InterPro" id="IPR037923">
    <property type="entry name" value="HTH-like"/>
</dbReference>
<dbReference type="SMART" id="SM00342">
    <property type="entry name" value="HTH_ARAC"/>
    <property type="match status" value="1"/>
</dbReference>
<evidence type="ECO:0000256" key="2">
    <source>
        <dbReference type="ARBA" id="ARBA00023125"/>
    </source>
</evidence>
<evidence type="ECO:0000256" key="1">
    <source>
        <dbReference type="ARBA" id="ARBA00023015"/>
    </source>
</evidence>
<dbReference type="GO" id="GO:0003700">
    <property type="term" value="F:DNA-binding transcription factor activity"/>
    <property type="evidence" value="ECO:0007669"/>
    <property type="project" value="InterPro"/>
</dbReference>
<dbReference type="KEGG" id="puo:RZN69_00500"/>
<dbReference type="PANTHER" id="PTHR43280">
    <property type="entry name" value="ARAC-FAMILY TRANSCRIPTIONAL REGULATOR"/>
    <property type="match status" value="1"/>
</dbReference>
<protein>
    <submittedName>
        <fullName evidence="5">AraC family transcriptional regulator</fullName>
    </submittedName>
</protein>
<dbReference type="InterPro" id="IPR009057">
    <property type="entry name" value="Homeodomain-like_sf"/>
</dbReference>
<organism evidence="5 6">
    <name type="scientific">Rubellicoccus peritrichatus</name>
    <dbReference type="NCBI Taxonomy" id="3080537"/>
    <lineage>
        <taxon>Bacteria</taxon>
        <taxon>Pseudomonadati</taxon>
        <taxon>Verrucomicrobiota</taxon>
        <taxon>Opitutia</taxon>
        <taxon>Puniceicoccales</taxon>
        <taxon>Cerasicoccaceae</taxon>
        <taxon>Rubellicoccus</taxon>
    </lineage>
</organism>
<dbReference type="PRINTS" id="PR00032">
    <property type="entry name" value="HTHARAC"/>
</dbReference>
<gene>
    <name evidence="5" type="ORF">RZN69_00500</name>
</gene>
<dbReference type="PANTHER" id="PTHR43280:SF2">
    <property type="entry name" value="HTH-TYPE TRANSCRIPTIONAL REGULATOR EXSA"/>
    <property type="match status" value="1"/>
</dbReference>
<dbReference type="Pfam" id="PF12833">
    <property type="entry name" value="HTH_18"/>
    <property type="match status" value="1"/>
</dbReference>